<dbReference type="Pfam" id="PF02113">
    <property type="entry name" value="Peptidase_S13"/>
    <property type="match status" value="2"/>
</dbReference>
<dbReference type="EMBL" id="QKWH01000019">
    <property type="protein sequence ID" value="PZR51592.1"/>
    <property type="molecule type" value="Genomic_DNA"/>
</dbReference>
<dbReference type="GO" id="GO:0004185">
    <property type="term" value="F:serine-type carboxypeptidase activity"/>
    <property type="evidence" value="ECO:0007669"/>
    <property type="project" value="InterPro"/>
</dbReference>
<gene>
    <name evidence="4" type="primary">dacB</name>
    <name evidence="4" type="ORF">DNL40_15580</name>
</gene>
<feature type="region of interest" description="Disordered" evidence="3">
    <location>
        <begin position="40"/>
        <end position="68"/>
    </location>
</feature>
<feature type="compositionally biased region" description="Pro residues" evidence="3">
    <location>
        <begin position="40"/>
        <end position="57"/>
    </location>
</feature>
<evidence type="ECO:0000256" key="3">
    <source>
        <dbReference type="SAM" id="MobiDB-lite"/>
    </source>
</evidence>
<comment type="similarity">
    <text evidence="1">Belongs to the peptidase S13 family.</text>
</comment>
<dbReference type="PANTHER" id="PTHR30023">
    <property type="entry name" value="D-ALANYL-D-ALANINE CARBOXYPEPTIDASE"/>
    <property type="match status" value="1"/>
</dbReference>
<keyword evidence="4" id="KW-0645">Protease</keyword>
<dbReference type="AlphaFoldDB" id="A0A2W5WKK9"/>
<dbReference type="PRINTS" id="PR00922">
    <property type="entry name" value="DADACBPTASE3"/>
</dbReference>
<keyword evidence="4" id="KW-0121">Carboxypeptidase</keyword>
<dbReference type="NCBIfam" id="TIGR00666">
    <property type="entry name" value="PBP4"/>
    <property type="match status" value="1"/>
</dbReference>
<reference evidence="4 5" key="1">
    <citation type="submission" date="2018-06" db="EMBL/GenBank/DDBJ databases">
        <title>Whole genome sequencing of a novel hydrocarbon degrading bacterial strain, PW21 isolated from oil contaminated produced water sample.</title>
        <authorList>
            <person name="Nagkirti P."/>
            <person name="Shaikh A."/>
            <person name="Gowdaman V."/>
            <person name="Engineer A.E."/>
            <person name="Dagar S."/>
            <person name="Dhakephalkar P.K."/>
        </authorList>
    </citation>
    <scope>NUCLEOTIDE SEQUENCE [LARGE SCALE GENOMIC DNA]</scope>
    <source>
        <strain evidence="4 5">PW21</strain>
    </source>
</reference>
<keyword evidence="5" id="KW-1185">Reference proteome</keyword>
<evidence type="ECO:0000256" key="1">
    <source>
        <dbReference type="ARBA" id="ARBA00006096"/>
    </source>
</evidence>
<dbReference type="InterPro" id="IPR000667">
    <property type="entry name" value="Peptidase_S13"/>
</dbReference>
<sequence>MGWRVRTGATVVGVLALLGGYLVADAYDVVPGMLTVSPPPEQPAPFPSAPGARPGPSPSAVLADLPADAPAPPAAEVGRLVTAVASDERLGPRVAALVVDATSGDELGAANADVGLVPASTQKLLTAVAAITELGGDTTLDTRVVLDGDDRLVLVGGGDMMLAAGAGDPDAVLGRAGLGDLAAQVAARVTVTGRTQVQLALDDSLFSGPTIAPTVPPREAELGYVAPVASLAVNIARLTDAEYAPRSSDPAMAAAGVFADALAEHGLQVVGDVRRTTVPQDVRTLGTVRSAPLDQVVEYAMQHSDNTITEVLGRLVALDAGLPGSVEGSTKAVVDSVSRLGVDMRGAVLVDCSGLGRGSLMTVRQLVEVVRLTVDPARPALREVAVGMPVAGLSGTLANRYGGENPGRGLVRAKTGSLPEISGLAGSVVTADDRLLVFAFLADQIPEGGAYGARVIFDGLAGQLSQLSAT</sequence>
<dbReference type="Gene3D" id="3.40.710.10">
    <property type="entry name" value="DD-peptidase/beta-lactamase superfamily"/>
    <property type="match status" value="2"/>
</dbReference>
<dbReference type="GO" id="GO:0000270">
    <property type="term" value="P:peptidoglycan metabolic process"/>
    <property type="evidence" value="ECO:0007669"/>
    <property type="project" value="TreeGrafter"/>
</dbReference>
<comment type="caution">
    <text evidence="4">The sequence shown here is derived from an EMBL/GenBank/DDBJ whole genome shotgun (WGS) entry which is preliminary data.</text>
</comment>
<name>A0A2W5WKK9_9MICO</name>
<evidence type="ECO:0000313" key="4">
    <source>
        <dbReference type="EMBL" id="PZR51592.1"/>
    </source>
</evidence>
<organism evidence="4 5">
    <name type="scientific">Xylanimonas oleitrophica</name>
    <dbReference type="NCBI Taxonomy" id="2607479"/>
    <lineage>
        <taxon>Bacteria</taxon>
        <taxon>Bacillati</taxon>
        <taxon>Actinomycetota</taxon>
        <taxon>Actinomycetes</taxon>
        <taxon>Micrococcales</taxon>
        <taxon>Promicromonosporaceae</taxon>
        <taxon>Xylanimonas</taxon>
    </lineage>
</organism>
<feature type="compositionally biased region" description="Low complexity" evidence="3">
    <location>
        <begin position="58"/>
        <end position="68"/>
    </location>
</feature>
<dbReference type="PANTHER" id="PTHR30023:SF0">
    <property type="entry name" value="PENICILLIN-SENSITIVE CARBOXYPEPTIDASE A"/>
    <property type="match status" value="1"/>
</dbReference>
<proteinExistence type="inferred from homology"/>
<evidence type="ECO:0000313" key="5">
    <source>
        <dbReference type="Proteomes" id="UP000248783"/>
    </source>
</evidence>
<dbReference type="GO" id="GO:0006508">
    <property type="term" value="P:proteolysis"/>
    <property type="evidence" value="ECO:0007669"/>
    <property type="project" value="InterPro"/>
</dbReference>
<accession>A0A2W5WKK9</accession>
<dbReference type="InterPro" id="IPR012338">
    <property type="entry name" value="Beta-lactam/transpept-like"/>
</dbReference>
<dbReference type="Proteomes" id="UP000248783">
    <property type="component" value="Unassembled WGS sequence"/>
</dbReference>
<dbReference type="RefSeq" id="WP_111252187.1">
    <property type="nucleotide sequence ID" value="NZ_QKWH01000019.1"/>
</dbReference>
<protein>
    <submittedName>
        <fullName evidence="4">D-alanyl-D-alanine carboxypeptidase/D-alanyl-D-alanine-endopeptidase</fullName>
    </submittedName>
</protein>
<keyword evidence="2" id="KW-0378">Hydrolase</keyword>
<evidence type="ECO:0000256" key="2">
    <source>
        <dbReference type="ARBA" id="ARBA00022801"/>
    </source>
</evidence>
<dbReference type="SUPFAM" id="SSF56601">
    <property type="entry name" value="beta-lactamase/transpeptidase-like"/>
    <property type="match status" value="1"/>
</dbReference>